<evidence type="ECO:0000256" key="2">
    <source>
        <dbReference type="ARBA" id="ARBA00022475"/>
    </source>
</evidence>
<evidence type="ECO:0000313" key="8">
    <source>
        <dbReference type="Proteomes" id="UP000255469"/>
    </source>
</evidence>
<gene>
    <name evidence="7" type="ORF">NCTC13067_01657</name>
</gene>
<feature type="transmembrane region" description="Helical" evidence="6">
    <location>
        <begin position="471"/>
        <end position="496"/>
    </location>
</feature>
<feature type="transmembrane region" description="Helical" evidence="6">
    <location>
        <begin position="167"/>
        <end position="189"/>
    </location>
</feature>
<dbReference type="PANTHER" id="PTHR30250:SF26">
    <property type="entry name" value="PSMA PROTEIN"/>
    <property type="match status" value="1"/>
</dbReference>
<protein>
    <submittedName>
        <fullName evidence="7">Polysaccharide biosynthesis protein</fullName>
    </submittedName>
</protein>
<feature type="transmembrane region" description="Helical" evidence="6">
    <location>
        <begin position="442"/>
        <end position="465"/>
    </location>
</feature>
<feature type="transmembrane region" description="Helical" evidence="6">
    <location>
        <begin position="94"/>
        <end position="121"/>
    </location>
</feature>
<evidence type="ECO:0000256" key="6">
    <source>
        <dbReference type="SAM" id="Phobius"/>
    </source>
</evidence>
<comment type="subcellular location">
    <subcellularLocation>
        <location evidence="1">Cell membrane</location>
        <topology evidence="1">Multi-pass membrane protein</topology>
    </subcellularLocation>
</comment>
<dbReference type="AlphaFoldDB" id="A0A379ECL9"/>
<reference evidence="7 8" key="1">
    <citation type="submission" date="2018-06" db="EMBL/GenBank/DDBJ databases">
        <authorList>
            <consortium name="Pathogen Informatics"/>
            <person name="Doyle S."/>
        </authorList>
    </citation>
    <scope>NUCLEOTIDE SEQUENCE [LARGE SCALE GENOMIC DNA]</scope>
    <source>
        <strain evidence="7 8">NCTC13067</strain>
    </source>
</reference>
<dbReference type="InterPro" id="IPR050833">
    <property type="entry name" value="Poly_Biosynth_Transport"/>
</dbReference>
<accession>A0A379ECL9</accession>
<dbReference type="EMBL" id="UGTM01000002">
    <property type="protein sequence ID" value="SUB93805.1"/>
    <property type="molecule type" value="Genomic_DNA"/>
</dbReference>
<feature type="transmembrane region" description="Helical" evidence="6">
    <location>
        <begin position="136"/>
        <end position="160"/>
    </location>
</feature>
<dbReference type="GO" id="GO:0005886">
    <property type="term" value="C:plasma membrane"/>
    <property type="evidence" value="ECO:0007669"/>
    <property type="project" value="UniProtKB-SubCell"/>
</dbReference>
<proteinExistence type="predicted"/>
<keyword evidence="3 6" id="KW-0812">Transmembrane</keyword>
<sequence length="517" mass="58738">MAIIDRKSNNEKRNKRIAKNTTLMFLRMLLLTIINLYTVRFVLKGLGVIDYGIFNAVAGVVTSASFISAVLALSIQRFFSIALGQEDEERLKTIFSASLNIIIILSITIIILFETVGLWFVSTQMTIPAERMTTVISLYQCSIFVFFFSLLQIPFTAIIFSHEDMGVYAIISTVDSLLRLALAVIITKISIDHLVFYSIGLLVESGVVSLLYIWKGGKYEECHYTKTKDKILYQHLLQFSGWTMFGSLANMGMNQGNTILINLFFGPISNMAFAIAMQISNAFNALSNSMVLSFRPAMIRSYAESNHYYVNELFYISNKFIFYLLICIAIPIIAEIDCILKIWLGTANEETILFSRLIIIYIVISAISNPITIIMQASGHVKEYHFPVESITLCTLPLTWILFKLHFPSYTVFIAMISTCVIAHIVRLICLRHYYQPFDYIYYVRDFLLPAIGITTLAIGCTFFFKKNIINLSICFILIFLITPSLVLLTAYNIGISKNEKVLLKRFITSFLSKKHV</sequence>
<evidence type="ECO:0000256" key="5">
    <source>
        <dbReference type="ARBA" id="ARBA00023136"/>
    </source>
</evidence>
<evidence type="ECO:0000256" key="4">
    <source>
        <dbReference type="ARBA" id="ARBA00022989"/>
    </source>
</evidence>
<name>A0A379ECL9_9BACT</name>
<feature type="transmembrane region" description="Helical" evidence="6">
    <location>
        <begin position="356"/>
        <end position="374"/>
    </location>
</feature>
<feature type="transmembrane region" description="Helical" evidence="6">
    <location>
        <begin position="259"/>
        <end position="280"/>
    </location>
</feature>
<feature type="transmembrane region" description="Helical" evidence="6">
    <location>
        <begin position="51"/>
        <end position="73"/>
    </location>
</feature>
<feature type="transmembrane region" description="Helical" evidence="6">
    <location>
        <begin position="409"/>
        <end position="430"/>
    </location>
</feature>
<feature type="transmembrane region" description="Helical" evidence="6">
    <location>
        <begin position="21"/>
        <end position="39"/>
    </location>
</feature>
<dbReference type="RefSeq" id="WP_029216371.1">
    <property type="nucleotide sequence ID" value="NZ_CAUVPN010000012.1"/>
</dbReference>
<keyword evidence="5 6" id="KW-0472">Membrane</keyword>
<feature type="transmembrane region" description="Helical" evidence="6">
    <location>
        <begin position="195"/>
        <end position="214"/>
    </location>
</feature>
<keyword evidence="2" id="KW-1003">Cell membrane</keyword>
<dbReference type="PANTHER" id="PTHR30250">
    <property type="entry name" value="PST FAMILY PREDICTED COLANIC ACID TRANSPORTER"/>
    <property type="match status" value="1"/>
</dbReference>
<dbReference type="Proteomes" id="UP000255469">
    <property type="component" value="Unassembled WGS sequence"/>
</dbReference>
<evidence type="ECO:0000256" key="1">
    <source>
        <dbReference type="ARBA" id="ARBA00004651"/>
    </source>
</evidence>
<keyword evidence="4 6" id="KW-1133">Transmembrane helix</keyword>
<evidence type="ECO:0000256" key="3">
    <source>
        <dbReference type="ARBA" id="ARBA00022692"/>
    </source>
</evidence>
<feature type="transmembrane region" description="Helical" evidence="6">
    <location>
        <begin position="320"/>
        <end position="344"/>
    </location>
</feature>
<organism evidence="7 8">
    <name type="scientific">Prevotella denticola</name>
    <dbReference type="NCBI Taxonomy" id="28129"/>
    <lineage>
        <taxon>Bacteria</taxon>
        <taxon>Pseudomonadati</taxon>
        <taxon>Bacteroidota</taxon>
        <taxon>Bacteroidia</taxon>
        <taxon>Bacteroidales</taxon>
        <taxon>Prevotellaceae</taxon>
        <taxon>Prevotella</taxon>
    </lineage>
</organism>
<evidence type="ECO:0000313" key="7">
    <source>
        <dbReference type="EMBL" id="SUB93805.1"/>
    </source>
</evidence>